<dbReference type="AlphaFoldDB" id="A0A4Y9YXQ4"/>
<feature type="transmembrane region" description="Helical" evidence="1">
    <location>
        <begin position="156"/>
        <end position="176"/>
    </location>
</feature>
<feature type="transmembrane region" description="Helical" evidence="1">
    <location>
        <begin position="45"/>
        <end position="64"/>
    </location>
</feature>
<name>A0A4Y9YXQ4_9APHY</name>
<organism evidence="2 3">
    <name type="scientific">Rhodofomes roseus</name>
    <dbReference type="NCBI Taxonomy" id="34475"/>
    <lineage>
        <taxon>Eukaryota</taxon>
        <taxon>Fungi</taxon>
        <taxon>Dikarya</taxon>
        <taxon>Basidiomycota</taxon>
        <taxon>Agaricomycotina</taxon>
        <taxon>Agaricomycetes</taxon>
        <taxon>Polyporales</taxon>
        <taxon>Rhodofomes</taxon>
    </lineage>
</organism>
<feature type="transmembrane region" description="Helical" evidence="1">
    <location>
        <begin position="112"/>
        <end position="131"/>
    </location>
</feature>
<dbReference type="Proteomes" id="UP000298390">
    <property type="component" value="Unassembled WGS sequence"/>
</dbReference>
<sequence>MAISIQKAELIGVFLETLTYGVYLMMTFETVNILRKKHAGRFGDIYLYVSALAMFATITLHKVVDIVRAMQAFTGDESNPAYAAPFAFTGMAAETNHTQVFRTYVVWNRNPLVAILPTLLLIGDLGMGIAADHELTQLNVGTSKFNADAIARRTQAFYALTLTLNVICTQGVGICHHDHVRSDELTRIVNILIESCAVYSALLFILIGTYAAGSPAMFIILDIGIVFFSVINRVGRGVSHGDHATSQKLTTLNFNSRSGMTPSTGNTLETATELHDMDSCHLDVTIKADPVGLDPTEKITPTAMFMDKKPSLTDMDAV</sequence>
<evidence type="ECO:0000313" key="2">
    <source>
        <dbReference type="EMBL" id="TFY67386.1"/>
    </source>
</evidence>
<feature type="transmembrane region" description="Helical" evidence="1">
    <location>
        <begin position="188"/>
        <end position="210"/>
    </location>
</feature>
<protein>
    <submittedName>
        <fullName evidence="2">Uncharacterized protein</fullName>
    </submittedName>
</protein>
<dbReference type="STRING" id="34475.A0A4Y9YXQ4"/>
<accession>A0A4Y9YXQ4</accession>
<dbReference type="EMBL" id="SEKV01000055">
    <property type="protein sequence ID" value="TFY67386.1"/>
    <property type="molecule type" value="Genomic_DNA"/>
</dbReference>
<gene>
    <name evidence="2" type="ORF">EVJ58_g1647</name>
</gene>
<proteinExistence type="predicted"/>
<comment type="caution">
    <text evidence="2">The sequence shown here is derived from an EMBL/GenBank/DDBJ whole genome shotgun (WGS) entry which is preliminary data.</text>
</comment>
<evidence type="ECO:0000256" key="1">
    <source>
        <dbReference type="SAM" id="Phobius"/>
    </source>
</evidence>
<evidence type="ECO:0000313" key="3">
    <source>
        <dbReference type="Proteomes" id="UP000298390"/>
    </source>
</evidence>
<keyword evidence="1" id="KW-0812">Transmembrane</keyword>
<keyword evidence="1" id="KW-0472">Membrane</keyword>
<feature type="transmembrane region" description="Helical" evidence="1">
    <location>
        <begin position="12"/>
        <end position="33"/>
    </location>
</feature>
<keyword evidence="1" id="KW-1133">Transmembrane helix</keyword>
<feature type="transmembrane region" description="Helical" evidence="1">
    <location>
        <begin position="216"/>
        <end position="235"/>
    </location>
</feature>
<reference evidence="2 3" key="1">
    <citation type="submission" date="2019-01" db="EMBL/GenBank/DDBJ databases">
        <title>Genome sequencing of the rare red list fungi Fomitopsis rosea.</title>
        <authorList>
            <person name="Buettner E."/>
            <person name="Kellner H."/>
        </authorList>
    </citation>
    <scope>NUCLEOTIDE SEQUENCE [LARGE SCALE GENOMIC DNA]</scope>
    <source>
        <strain evidence="2 3">DSM 105464</strain>
    </source>
</reference>